<protein>
    <submittedName>
        <fullName evidence="1">Uncharacterized protein</fullName>
    </submittedName>
</protein>
<dbReference type="EMBL" id="KK915754">
    <property type="protein sequence ID" value="KDP20585.1"/>
    <property type="molecule type" value="Genomic_DNA"/>
</dbReference>
<accession>A0A067JKQ4</accession>
<reference evidence="1 2" key="1">
    <citation type="journal article" date="2014" name="PLoS ONE">
        <title>Global Analysis of Gene Expression Profiles in Physic Nut (Jatropha curcas L.) Seedlings Exposed to Salt Stress.</title>
        <authorList>
            <person name="Zhang L."/>
            <person name="Zhang C."/>
            <person name="Wu P."/>
            <person name="Chen Y."/>
            <person name="Li M."/>
            <person name="Jiang H."/>
            <person name="Wu G."/>
        </authorList>
    </citation>
    <scope>NUCLEOTIDE SEQUENCE [LARGE SCALE GENOMIC DNA]</scope>
    <source>
        <strain evidence="2">cv. GZQX0401</strain>
        <tissue evidence="1">Young leaves</tissue>
    </source>
</reference>
<dbReference type="Proteomes" id="UP000027138">
    <property type="component" value="Unassembled WGS sequence"/>
</dbReference>
<keyword evidence="2" id="KW-1185">Reference proteome</keyword>
<name>A0A067JKQ4_JATCU</name>
<sequence>MVKTVSSAPNVAYVIESLGTGQWPTLEWAKEIFVAVGHFQTTLYDALTLESIANAKWRGLGKASMALAKTILSLDRAYRVDGIWSASPILLQLWLRDHPRVIEPPRLYMYEPSQYRSRRVVVRLESEDELLK</sequence>
<evidence type="ECO:0000313" key="1">
    <source>
        <dbReference type="EMBL" id="KDP20585.1"/>
    </source>
</evidence>
<dbReference type="OrthoDB" id="1748438at2759"/>
<evidence type="ECO:0000313" key="2">
    <source>
        <dbReference type="Proteomes" id="UP000027138"/>
    </source>
</evidence>
<dbReference type="AlphaFoldDB" id="A0A067JKQ4"/>
<proteinExistence type="predicted"/>
<gene>
    <name evidence="1" type="ORF">JCGZ_04212</name>
</gene>
<organism evidence="1 2">
    <name type="scientific">Jatropha curcas</name>
    <name type="common">Barbados nut</name>
    <dbReference type="NCBI Taxonomy" id="180498"/>
    <lineage>
        <taxon>Eukaryota</taxon>
        <taxon>Viridiplantae</taxon>
        <taxon>Streptophyta</taxon>
        <taxon>Embryophyta</taxon>
        <taxon>Tracheophyta</taxon>
        <taxon>Spermatophyta</taxon>
        <taxon>Magnoliopsida</taxon>
        <taxon>eudicotyledons</taxon>
        <taxon>Gunneridae</taxon>
        <taxon>Pentapetalae</taxon>
        <taxon>rosids</taxon>
        <taxon>fabids</taxon>
        <taxon>Malpighiales</taxon>
        <taxon>Euphorbiaceae</taxon>
        <taxon>Crotonoideae</taxon>
        <taxon>Jatropheae</taxon>
        <taxon>Jatropha</taxon>
    </lineage>
</organism>